<gene>
    <name evidence="2" type="ORF">GGQ73_004416</name>
</gene>
<dbReference type="CDD" id="cd02042">
    <property type="entry name" value="ParAB_family"/>
    <property type="match status" value="1"/>
</dbReference>
<dbReference type="Gene3D" id="3.40.50.300">
    <property type="entry name" value="P-loop containing nucleotide triphosphate hydrolases"/>
    <property type="match status" value="1"/>
</dbReference>
<evidence type="ECO:0000313" key="2">
    <source>
        <dbReference type="EMBL" id="MBB3948429.1"/>
    </source>
</evidence>
<dbReference type="PANTHER" id="PTHR13696">
    <property type="entry name" value="P-LOOP CONTAINING NUCLEOSIDE TRIPHOSPHATE HYDROLASE"/>
    <property type="match status" value="1"/>
</dbReference>
<dbReference type="Proteomes" id="UP000565286">
    <property type="component" value="Unassembled WGS sequence"/>
</dbReference>
<evidence type="ECO:0000259" key="1">
    <source>
        <dbReference type="Pfam" id="PF13614"/>
    </source>
</evidence>
<dbReference type="PANTHER" id="PTHR13696:SF99">
    <property type="entry name" value="COBYRINIC ACID AC-DIAMIDE SYNTHASE"/>
    <property type="match status" value="1"/>
</dbReference>
<dbReference type="RefSeq" id="WP_183897760.1">
    <property type="nucleotide sequence ID" value="NZ_JACIDV010000018.1"/>
</dbReference>
<dbReference type="AlphaFoldDB" id="A0A7W6CC94"/>
<proteinExistence type="predicted"/>
<dbReference type="Pfam" id="PF13614">
    <property type="entry name" value="AAA_31"/>
    <property type="match status" value="1"/>
</dbReference>
<dbReference type="InterPro" id="IPR025669">
    <property type="entry name" value="AAA_dom"/>
</dbReference>
<dbReference type="InterPro" id="IPR050678">
    <property type="entry name" value="DNA_Partitioning_ATPase"/>
</dbReference>
<evidence type="ECO:0000313" key="3">
    <source>
        <dbReference type="Proteomes" id="UP000565286"/>
    </source>
</evidence>
<reference evidence="2 3" key="1">
    <citation type="submission" date="2020-08" db="EMBL/GenBank/DDBJ databases">
        <title>Genomic Encyclopedia of Type Strains, Phase IV (KMG-IV): sequencing the most valuable type-strain genomes for metagenomic binning, comparative biology and taxonomic classification.</title>
        <authorList>
            <person name="Goeker M."/>
        </authorList>
    </citation>
    <scope>NUCLEOTIDE SEQUENCE [LARGE SCALE GENOMIC DNA]</scope>
    <source>
        <strain evidence="2 3">DSM 26438</strain>
    </source>
</reference>
<dbReference type="SUPFAM" id="SSF52540">
    <property type="entry name" value="P-loop containing nucleoside triphosphate hydrolases"/>
    <property type="match status" value="1"/>
</dbReference>
<accession>A0A7W6CC94</accession>
<comment type="caution">
    <text evidence="2">The sequence shown here is derived from an EMBL/GenBank/DDBJ whole genome shotgun (WGS) entry which is preliminary data.</text>
</comment>
<dbReference type="EMBL" id="JACIDV010000018">
    <property type="protein sequence ID" value="MBB3948429.1"/>
    <property type="molecule type" value="Genomic_DNA"/>
</dbReference>
<protein>
    <submittedName>
        <fullName evidence="2">Chromosome partitioning protein</fullName>
    </submittedName>
</protein>
<sequence length="247" mass="27119">MKILEFTNRKGGVGKTTLACHSAWFFAEKKRVLLVELDEQRNASRTIQDNLLSITSTDLCAGPVDIPGMDAPGITTIAADEKLKDYATDPKLGIPQLRENILGARDGYDICVIDTPPAANALSIGPLLFATHVIAPIKLQGYSLQGIESVLQSIVGAKKQFNPDLEFLGILPNEYVANQPAQKDLLKDLIDKFGARFLFDAVLHQRQGYADTAASKQPVWKDTKTAARAAGREMRELMEKIEGRIWA</sequence>
<keyword evidence="3" id="KW-1185">Reference proteome</keyword>
<dbReference type="InterPro" id="IPR027417">
    <property type="entry name" value="P-loop_NTPase"/>
</dbReference>
<feature type="domain" description="AAA" evidence="1">
    <location>
        <begin position="1"/>
        <end position="166"/>
    </location>
</feature>
<organism evidence="2 3">
    <name type="scientific">Rhizobium skierniewicense</name>
    <dbReference type="NCBI Taxonomy" id="984260"/>
    <lineage>
        <taxon>Bacteria</taxon>
        <taxon>Pseudomonadati</taxon>
        <taxon>Pseudomonadota</taxon>
        <taxon>Alphaproteobacteria</taxon>
        <taxon>Hyphomicrobiales</taxon>
        <taxon>Rhizobiaceae</taxon>
        <taxon>Rhizobium/Agrobacterium group</taxon>
        <taxon>Rhizobium</taxon>
    </lineage>
</organism>
<name>A0A7W6CC94_9HYPH</name>